<feature type="domain" description="Fe2OG dioxygenase" evidence="9">
    <location>
        <begin position="734"/>
        <end position="835"/>
    </location>
</feature>
<feature type="transmembrane region" description="Helical" evidence="8">
    <location>
        <begin position="382"/>
        <end position="406"/>
    </location>
</feature>
<keyword evidence="5 8" id="KW-1133">Transmembrane helix</keyword>
<evidence type="ECO:0000256" key="1">
    <source>
        <dbReference type="ARBA" id="ARBA00004141"/>
    </source>
</evidence>
<evidence type="ECO:0000259" key="9">
    <source>
        <dbReference type="PROSITE" id="PS51471"/>
    </source>
</evidence>
<dbReference type="Pfam" id="PF02133">
    <property type="entry name" value="Transp_cyt_pur"/>
    <property type="match status" value="1"/>
</dbReference>
<name>A0A9W8K872_9AGAR</name>
<evidence type="ECO:0000313" key="11">
    <source>
        <dbReference type="Proteomes" id="UP001148786"/>
    </source>
</evidence>
<feature type="compositionally biased region" description="Polar residues" evidence="7">
    <location>
        <begin position="497"/>
        <end position="517"/>
    </location>
</feature>
<keyword evidence="3" id="KW-0813">Transport</keyword>
<dbReference type="Gene3D" id="2.60.120.620">
    <property type="entry name" value="q2cbj1_9rhob like domain"/>
    <property type="match status" value="1"/>
</dbReference>
<proteinExistence type="inferred from homology"/>
<feature type="region of interest" description="Disordered" evidence="7">
    <location>
        <begin position="1246"/>
        <end position="1268"/>
    </location>
</feature>
<dbReference type="InterPro" id="IPR026030">
    <property type="entry name" value="Pur-cyt_permease_Fcy2/21/22"/>
</dbReference>
<feature type="region of interest" description="Disordered" evidence="7">
    <location>
        <begin position="478"/>
        <end position="528"/>
    </location>
</feature>
<feature type="transmembrane region" description="Helical" evidence="8">
    <location>
        <begin position="340"/>
        <end position="362"/>
    </location>
</feature>
<sequence>MEERTDKQYSKIFNVFMSSNLTILTLSTGTLGPAVFGLTVRDSCLAILGFNIFCTIFPAYFCTWGPKLGMRQMILARYTFGYYGVIVPCALNLLTGLGFAVLNCILGGQTLASVTDGRLSWTVGIVIFTLISLFVSFWGYKFLHWYERFAWIPILIAFMITVCIGGKRFTGPPTPEPVAVAGIMDFAGVQAGFMITWSGFAADYGSYIRPDVPSWKIFWAAYGGLFLSAVSMQCLGAAITATATSIPAWDMAFAGGNIGGLLDEILQPLGDFGKFLTIILSLSVTANLVSIFYSSSLSFQVLIPSLVVVPRYVFSVVTVAVVLPVSIVGAHRFYDTITNFLGLIGYWASVFVVVLIIEHLYFRRGDFRNYDAGAWDKPKKLPPGFAALGAGIICFGLVIPCMSQVWFTGPIAKGTGDFGFEVALLISALLYPPLRWIEIREASIASQLLEDRDHEMTPLATETAQDVEGEANEVAGILQDSEMVPSTSADNAEAKVPSTNDDPSSRVEQNASSAPLPTSTTTDTTCENQSIPEELNEASAGMTASTTVALPTSPPGVSATNLPPTYPPIVHPDVMTTVNAMDGLVGEPSQDMEGVEGGNNDGEVDEEEEEDELSDGDDLRDDLEEALDDSNFSFQGSFYHASVLVNAPNPCLHISGLGLVGLPLSKRDAKALMSCATMAAFGHGERTVVDKEVRDTWEIEPSRVMFVNQGWEQYINGVVCHEVCKSLGVTIWNTPPRMELYKLLLYEKGSHFLPHQDTQKTNGMFATVIIILPSAYTGGEVVVSHAGTTKTIDFAPNSLLSTGLLGWYTDVRHEVKPVTSGYRLALSYNVINTAPPGVPMPCLPELRDQGYSLRRVLKKWKEDRYADMPEPRLVAYLLEHQYSQANLKEGIRTLKGADLARVRFLREVAEKQGFMVGLASLSHTLYGSADDYGGGYHRRGRWDSYSDDEDTPEMLEVESTVTKVSGIVDLDGHSLLPVGSVDVGEDALIPRDPFDDETPDGTEYEGYMGNYAGTLEHWYRRTAFVLMYQDDVDDICFSVGGLSYALQKLKRSTAIPPTTEDRLWVDRLLQKSTSLDKGQVSVLLDYALKWRDADMCKRVMKCPSCPLTGSDLTILIKIWKTFSFETVRLSFEEILARSKELKERIYFIYSLPPHAQEEEKAAVAAWCKKESDKVLSSYTTPDAKDVPTLIFFIRVAGLDSLVKVIIPNLLKKKSFYAFWITLIKALHTNKQAILSGIPKAQNTAAPAASPLDAADSTPANQPSHSTVHSSENVVDELVKVCLQAALPQWSTATTQAPTHYGYYGHASTYNASVPQTTKVDRIIEILQEALTIADMDICRQLFVDILQAKGTSAEKFKQVYNALIPRLQTLLSSRNLDICSAPFVDLLQVLIGTYMRDILGKKGQLFNCRLRKIGCGCGDCGPLDRFILDPSTTSTTFRLAQARRQHLERQIAAASDLCTYTTIRYGSPHGLQVTKRPEVVQASQWTTRQKEAKAFLATIGSDEKIKKIMGVRYADVVNAINGHVPFGAAQVAAPAVSATTAAAAPMQTGVSSGLPSTSRVAMAQVQPMVSNSTPTMPVPLSATSAPARVAGKKRKSNPIILGPVIDLAGENSDG</sequence>
<evidence type="ECO:0000313" key="10">
    <source>
        <dbReference type="EMBL" id="KAJ3510104.1"/>
    </source>
</evidence>
<comment type="subcellular location">
    <subcellularLocation>
        <location evidence="1">Membrane</location>
        <topology evidence="1">Multi-pass membrane protein</topology>
    </subcellularLocation>
</comment>
<feature type="transmembrane region" description="Helical" evidence="8">
    <location>
        <begin position="178"/>
        <end position="197"/>
    </location>
</feature>
<comment type="similarity">
    <text evidence="2">Belongs to the purine-cytosine permease (2.A.39) family.</text>
</comment>
<dbReference type="PANTHER" id="PTHR31806:SF5">
    <property type="entry name" value="PURINE-CYTOSINE PERMEASE FCY21"/>
    <property type="match status" value="1"/>
</dbReference>
<evidence type="ECO:0000256" key="4">
    <source>
        <dbReference type="ARBA" id="ARBA00022692"/>
    </source>
</evidence>
<accession>A0A9W8K872</accession>
<evidence type="ECO:0000256" key="7">
    <source>
        <dbReference type="SAM" id="MobiDB-lite"/>
    </source>
</evidence>
<dbReference type="Proteomes" id="UP001148786">
    <property type="component" value="Unassembled WGS sequence"/>
</dbReference>
<dbReference type="GO" id="GO:0005886">
    <property type="term" value="C:plasma membrane"/>
    <property type="evidence" value="ECO:0007669"/>
    <property type="project" value="TreeGrafter"/>
</dbReference>
<keyword evidence="4 8" id="KW-0812">Transmembrane</keyword>
<dbReference type="OrthoDB" id="124582at2759"/>
<feature type="transmembrane region" description="Helical" evidence="8">
    <location>
        <begin position="43"/>
        <end position="61"/>
    </location>
</feature>
<evidence type="ECO:0000256" key="8">
    <source>
        <dbReference type="SAM" id="Phobius"/>
    </source>
</evidence>
<organism evidence="10 11">
    <name type="scientific">Agrocybe chaxingu</name>
    <dbReference type="NCBI Taxonomy" id="84603"/>
    <lineage>
        <taxon>Eukaryota</taxon>
        <taxon>Fungi</taxon>
        <taxon>Dikarya</taxon>
        <taxon>Basidiomycota</taxon>
        <taxon>Agaricomycotina</taxon>
        <taxon>Agaricomycetes</taxon>
        <taxon>Agaricomycetidae</taxon>
        <taxon>Agaricales</taxon>
        <taxon>Agaricineae</taxon>
        <taxon>Strophariaceae</taxon>
        <taxon>Agrocybe</taxon>
    </lineage>
</organism>
<dbReference type="Pfam" id="PF13640">
    <property type="entry name" value="2OG-FeII_Oxy_3"/>
    <property type="match status" value="1"/>
</dbReference>
<evidence type="ECO:0000256" key="3">
    <source>
        <dbReference type="ARBA" id="ARBA00022448"/>
    </source>
</evidence>
<feature type="transmembrane region" description="Helical" evidence="8">
    <location>
        <begin position="12"/>
        <end position="36"/>
    </location>
</feature>
<evidence type="ECO:0000256" key="5">
    <source>
        <dbReference type="ARBA" id="ARBA00022989"/>
    </source>
</evidence>
<evidence type="ECO:0000256" key="6">
    <source>
        <dbReference type="ARBA" id="ARBA00023136"/>
    </source>
</evidence>
<dbReference type="InterPro" id="IPR044862">
    <property type="entry name" value="Pro_4_hyd_alph_FE2OG_OXY"/>
</dbReference>
<feature type="transmembrane region" description="Helical" evidence="8">
    <location>
        <begin position="313"/>
        <end position="333"/>
    </location>
</feature>
<feature type="transmembrane region" description="Helical" evidence="8">
    <location>
        <begin position="217"/>
        <end position="241"/>
    </location>
</feature>
<feature type="transmembrane region" description="Helical" evidence="8">
    <location>
        <begin position="81"/>
        <end position="107"/>
    </location>
</feature>
<evidence type="ECO:0000256" key="2">
    <source>
        <dbReference type="ARBA" id="ARBA00008974"/>
    </source>
</evidence>
<feature type="compositionally biased region" description="Acidic residues" evidence="7">
    <location>
        <begin position="602"/>
        <end position="617"/>
    </location>
</feature>
<feature type="transmembrane region" description="Helical" evidence="8">
    <location>
        <begin position="119"/>
        <end position="143"/>
    </location>
</feature>
<feature type="transmembrane region" description="Helical" evidence="8">
    <location>
        <begin position="275"/>
        <end position="293"/>
    </location>
</feature>
<gene>
    <name evidence="10" type="ORF">NLJ89_g4866</name>
</gene>
<comment type="caution">
    <text evidence="10">The sequence shown here is derived from an EMBL/GenBank/DDBJ whole genome shotgun (WGS) entry which is preliminary data.</text>
</comment>
<keyword evidence="11" id="KW-1185">Reference proteome</keyword>
<dbReference type="EMBL" id="JANKHO010000424">
    <property type="protein sequence ID" value="KAJ3510104.1"/>
    <property type="molecule type" value="Genomic_DNA"/>
</dbReference>
<dbReference type="PROSITE" id="PS51471">
    <property type="entry name" value="FE2OG_OXY"/>
    <property type="match status" value="1"/>
</dbReference>
<dbReference type="PANTHER" id="PTHR31806">
    <property type="entry name" value="PURINE-CYTOSINE PERMEASE FCY2-RELATED"/>
    <property type="match status" value="1"/>
</dbReference>
<keyword evidence="6 8" id="KW-0472">Membrane</keyword>
<feature type="region of interest" description="Disordered" evidence="7">
    <location>
        <begin position="585"/>
        <end position="617"/>
    </location>
</feature>
<dbReference type="GO" id="GO:0022857">
    <property type="term" value="F:transmembrane transporter activity"/>
    <property type="evidence" value="ECO:0007669"/>
    <property type="project" value="InterPro"/>
</dbReference>
<reference evidence="10" key="1">
    <citation type="submission" date="2022-07" db="EMBL/GenBank/DDBJ databases">
        <title>Genome Sequence of Agrocybe chaxingu.</title>
        <authorList>
            <person name="Buettner E."/>
        </authorList>
    </citation>
    <scope>NUCLEOTIDE SEQUENCE</scope>
    <source>
        <strain evidence="10">MP-N11</strain>
    </source>
</reference>
<dbReference type="InterPro" id="IPR001248">
    <property type="entry name" value="Pur-cyt_permease"/>
</dbReference>
<feature type="transmembrane region" description="Helical" evidence="8">
    <location>
        <begin position="149"/>
        <end position="166"/>
    </location>
</feature>
<feature type="compositionally biased region" description="Low complexity" evidence="7">
    <location>
        <begin position="1246"/>
        <end position="1259"/>
    </location>
</feature>
<protein>
    <recommendedName>
        <fullName evidence="9">Fe2OG dioxygenase domain-containing protein</fullName>
    </recommendedName>
</protein>
<dbReference type="Gene3D" id="1.10.4160.10">
    <property type="entry name" value="Hydantoin permease"/>
    <property type="match status" value="1"/>
</dbReference>
<dbReference type="InterPro" id="IPR005123">
    <property type="entry name" value="Oxoglu/Fe-dep_dioxygenase_dom"/>
</dbReference>